<gene>
    <name evidence="1" type="ordered locus">glr3684</name>
</gene>
<protein>
    <submittedName>
        <fullName evidence="1">Glr3684 protein</fullName>
    </submittedName>
</protein>
<dbReference type="EMBL" id="BA000045">
    <property type="protein sequence ID" value="BAC91625.1"/>
    <property type="molecule type" value="Genomic_DNA"/>
</dbReference>
<dbReference type="SFLD" id="SFLDG01135">
    <property type="entry name" value="C1.5.6:_HAD__Beta-PGM__Phospha"/>
    <property type="match status" value="1"/>
</dbReference>
<dbReference type="CDD" id="cd07528">
    <property type="entry name" value="HAD_CbbY-like"/>
    <property type="match status" value="1"/>
</dbReference>
<dbReference type="PANTHER" id="PTHR42896:SF2">
    <property type="entry name" value="CBBY-LIKE PROTEIN"/>
    <property type="match status" value="1"/>
</dbReference>
<name>Q7NF42_GLOVI</name>
<dbReference type="PhylomeDB" id="Q7NF42"/>
<dbReference type="Gene3D" id="3.40.50.1000">
    <property type="entry name" value="HAD superfamily/HAD-like"/>
    <property type="match status" value="1"/>
</dbReference>
<dbReference type="SFLD" id="SFLDS00003">
    <property type="entry name" value="Haloacid_Dehalogenase"/>
    <property type="match status" value="1"/>
</dbReference>
<dbReference type="GO" id="GO:0016787">
    <property type="term" value="F:hydrolase activity"/>
    <property type="evidence" value="ECO:0007669"/>
    <property type="project" value="InterPro"/>
</dbReference>
<dbReference type="InterPro" id="IPR006439">
    <property type="entry name" value="HAD-SF_hydro_IA"/>
</dbReference>
<dbReference type="SFLD" id="SFLDG01129">
    <property type="entry name" value="C1.5:_HAD__Beta-PGM__Phosphata"/>
    <property type="match status" value="1"/>
</dbReference>
<dbReference type="Proteomes" id="UP000000557">
    <property type="component" value="Chromosome"/>
</dbReference>
<dbReference type="Pfam" id="PF00702">
    <property type="entry name" value="Hydrolase"/>
    <property type="match status" value="1"/>
</dbReference>
<dbReference type="PATRIC" id="fig|251221.4.peg.3718"/>
<dbReference type="NCBIfam" id="TIGR01509">
    <property type="entry name" value="HAD-SF-IA-v3"/>
    <property type="match status" value="1"/>
</dbReference>
<dbReference type="HOGENOM" id="CLU_045011_0_2_3"/>
<dbReference type="Gene3D" id="1.10.150.240">
    <property type="entry name" value="Putative phosphatase, domain 2"/>
    <property type="match status" value="1"/>
</dbReference>
<dbReference type="AlphaFoldDB" id="Q7NF42"/>
<evidence type="ECO:0000313" key="2">
    <source>
        <dbReference type="Proteomes" id="UP000000557"/>
    </source>
</evidence>
<proteinExistence type="predicted"/>
<evidence type="ECO:0000313" key="1">
    <source>
        <dbReference type="EMBL" id="BAC91625.1"/>
    </source>
</evidence>
<reference evidence="1 2" key="2">
    <citation type="journal article" date="2003" name="DNA Res.">
        <title>Complete genome structure of Gloeobacter violaceus PCC 7421, a cyanobacterium that lacks thylakoids (supplement).</title>
        <authorList>
            <person name="Nakamura Y."/>
            <person name="Kaneko T."/>
            <person name="Sato S."/>
            <person name="Mimuro M."/>
            <person name="Miyashita H."/>
            <person name="Tsuchiya T."/>
            <person name="Sasamoto S."/>
            <person name="Watanabe A."/>
            <person name="Kawashima K."/>
            <person name="Kishida Y."/>
            <person name="Kiyokawa C."/>
            <person name="Kohara M."/>
            <person name="Matsumoto M."/>
            <person name="Matsuno A."/>
            <person name="Nakazaki N."/>
            <person name="Shimpo S."/>
            <person name="Takeuchi C."/>
            <person name="Yamada M."/>
            <person name="Tabata S."/>
        </authorList>
    </citation>
    <scope>NUCLEOTIDE SEQUENCE [LARGE SCALE GENOMIC DNA]</scope>
    <source>
        <strain evidence="2">ATCC 29082 / PCC 7421</strain>
    </source>
</reference>
<dbReference type="eggNOG" id="COG0637">
    <property type="taxonomic scope" value="Bacteria"/>
</dbReference>
<dbReference type="KEGG" id="gvi:glr3684"/>
<dbReference type="RefSeq" id="WP_011143673.1">
    <property type="nucleotide sequence ID" value="NC_005125.1"/>
</dbReference>
<dbReference type="STRING" id="251221.gene:10761199"/>
<keyword evidence="2" id="KW-1185">Reference proteome</keyword>
<dbReference type="InterPro" id="IPR036412">
    <property type="entry name" value="HAD-like_sf"/>
</dbReference>
<dbReference type="InterPro" id="IPR044999">
    <property type="entry name" value="CbbY-like"/>
</dbReference>
<dbReference type="OrthoDB" id="9797743at2"/>
<sequence length="255" mass="27444">MSEKLRALLFDVDGTLADTERDGHRVAFNRAFAEAGLDWNWSVELYGELLAVTGGKERIRHFLERYHSGFEAPPDLAGFVAGLHAAKTRHYVRMLTEGGIPLRSGVERLLKAASTAGLRLAIATTTTPDNVTALLASTLGEEGAALFECIGAGDVVPAKKPAPDIYLYVLEKMGLDPAECVAFEDSENGLRSALGAKLKTIVTTNDYTRGHDFGGAALVVDRLGEPGEPFELIDGDPAGAEYVDLDLVRRVHGHQ</sequence>
<dbReference type="PANTHER" id="PTHR42896">
    <property type="entry name" value="XYLULOSE-1,5-BISPHOSPHATE (XUBP) PHOSPHATASE"/>
    <property type="match status" value="1"/>
</dbReference>
<dbReference type="EnsemblBacteria" id="BAC91625">
    <property type="protein sequence ID" value="BAC91625"/>
    <property type="gene ID" value="BAC91625"/>
</dbReference>
<reference evidence="1 2" key="1">
    <citation type="journal article" date="2003" name="DNA Res.">
        <title>Complete genome structure of Gloeobacter violaceus PCC 7421, a cyanobacterium that lacks thylakoids.</title>
        <authorList>
            <person name="Nakamura Y."/>
            <person name="Kaneko T."/>
            <person name="Sato S."/>
            <person name="Mimuro M."/>
            <person name="Miyashita H."/>
            <person name="Tsuchiya T."/>
            <person name="Sasamoto S."/>
            <person name="Watanabe A."/>
            <person name="Kawashima K."/>
            <person name="Kishida Y."/>
            <person name="Kiyokawa C."/>
            <person name="Kohara M."/>
            <person name="Matsumoto M."/>
            <person name="Matsuno A."/>
            <person name="Nakazaki N."/>
            <person name="Shimpo S."/>
            <person name="Takeuchi C."/>
            <person name="Yamada M."/>
            <person name="Tabata S."/>
        </authorList>
    </citation>
    <scope>NUCLEOTIDE SEQUENCE [LARGE SCALE GENOMIC DNA]</scope>
    <source>
        <strain evidence="2">ATCC 29082 / PCC 7421</strain>
    </source>
</reference>
<dbReference type="SFLD" id="SFLDF00035">
    <property type="entry name" value="phosphoglycolate_phosphatase"/>
    <property type="match status" value="1"/>
</dbReference>
<dbReference type="InParanoid" id="Q7NF42"/>
<accession>Q7NF42</accession>
<dbReference type="SUPFAM" id="SSF56784">
    <property type="entry name" value="HAD-like"/>
    <property type="match status" value="1"/>
</dbReference>
<dbReference type="InterPro" id="IPR023214">
    <property type="entry name" value="HAD_sf"/>
</dbReference>
<dbReference type="InterPro" id="IPR023198">
    <property type="entry name" value="PGP-like_dom2"/>
</dbReference>
<organism evidence="1 2">
    <name type="scientific">Gloeobacter violaceus (strain ATCC 29082 / PCC 7421)</name>
    <dbReference type="NCBI Taxonomy" id="251221"/>
    <lineage>
        <taxon>Bacteria</taxon>
        <taxon>Bacillati</taxon>
        <taxon>Cyanobacteriota</taxon>
        <taxon>Cyanophyceae</taxon>
        <taxon>Gloeobacterales</taxon>
        <taxon>Gloeobacteraceae</taxon>
        <taxon>Gloeobacter</taxon>
    </lineage>
</organism>
<dbReference type="PRINTS" id="PR00413">
    <property type="entry name" value="HADHALOGNASE"/>
</dbReference>